<accession>A0A5A7QXN4</accession>
<dbReference type="Proteomes" id="UP000325081">
    <property type="component" value="Unassembled WGS sequence"/>
</dbReference>
<reference evidence="3" key="1">
    <citation type="journal article" date="2019" name="Curr. Biol.">
        <title>Genome Sequence of Striga asiatica Provides Insight into the Evolution of Plant Parasitism.</title>
        <authorList>
            <person name="Yoshida S."/>
            <person name="Kim S."/>
            <person name="Wafula E.K."/>
            <person name="Tanskanen J."/>
            <person name="Kim Y.M."/>
            <person name="Honaas L."/>
            <person name="Yang Z."/>
            <person name="Spallek T."/>
            <person name="Conn C.E."/>
            <person name="Ichihashi Y."/>
            <person name="Cheong K."/>
            <person name="Cui S."/>
            <person name="Der J.P."/>
            <person name="Gundlach H."/>
            <person name="Jiao Y."/>
            <person name="Hori C."/>
            <person name="Ishida J.K."/>
            <person name="Kasahara H."/>
            <person name="Kiba T."/>
            <person name="Kim M.S."/>
            <person name="Koo N."/>
            <person name="Laohavisit A."/>
            <person name="Lee Y.H."/>
            <person name="Lumba S."/>
            <person name="McCourt P."/>
            <person name="Mortimer J.C."/>
            <person name="Mutuku J.M."/>
            <person name="Nomura T."/>
            <person name="Sasaki-Sekimoto Y."/>
            <person name="Seto Y."/>
            <person name="Wang Y."/>
            <person name="Wakatake T."/>
            <person name="Sakakibara H."/>
            <person name="Demura T."/>
            <person name="Yamaguchi S."/>
            <person name="Yoneyama K."/>
            <person name="Manabe R.I."/>
            <person name="Nelson D.C."/>
            <person name="Schulman A.H."/>
            <person name="Timko M.P."/>
            <person name="dePamphilis C.W."/>
            <person name="Choi D."/>
            <person name="Shirasu K."/>
        </authorList>
    </citation>
    <scope>NUCLEOTIDE SEQUENCE [LARGE SCALE GENOMIC DNA]</scope>
    <source>
        <strain evidence="3">cv. UVA1</strain>
    </source>
</reference>
<sequence>MWQIKSTAAVREISPHFSKFIMSKNADKLKVSKGPNWTLLAEHRASKNLNSGFKHGTYLSTGFQAKDLRVPHGGNLAGKCIRILVALVLEKKTSTTYQIVDMAHILTKEGGRPMPTSGAERAKRAEIHCVLMHIAEPRKSCVVYFLVFNSYCSRFTTQMKQQTISQKPKGKEESGTTNDNEEEADQTTGNNREHEGFIEEKLDRIFGSIDWSNLYSSAQTFNIFIRSSDHNLVLLNYCPSNSKNKKRFLFDKRWLGKEGVEQKVLKAWSKLQQETGENRAILPENSMKRMPLKKGIENRNRMRIILEAMNSDLVALVDSDEIKKALFRIHPNKSPGPDVSQFRPISLYNVVYNVIHFLKNHRSGKHCYMAIKLDMAKIMNYLTSSSFSFNINGEACGFTTPSRGIRNHTNSHITWVKELMYEIRRMWNRRLIENFFSQLDFEAILKIEGLDPHQPDRLRGDWDKKVKESKKEMLEAKSQRKAQELLVKGVNNILHVLCNVNATGGYFCPLRLLFYPNKWYQSRKFVLSSFSEASTAFEFEMSMEVKGASSSALILARTVMSNVRLPVEIFCNTPP</sequence>
<feature type="region of interest" description="Disordered" evidence="1">
    <location>
        <begin position="162"/>
        <end position="194"/>
    </location>
</feature>
<proteinExistence type="predicted"/>
<name>A0A5A7QXN4_STRAF</name>
<evidence type="ECO:0000256" key="1">
    <source>
        <dbReference type="SAM" id="MobiDB-lite"/>
    </source>
</evidence>
<dbReference type="OrthoDB" id="1741802at2759"/>
<evidence type="ECO:0000313" key="2">
    <source>
        <dbReference type="EMBL" id="GER49879.1"/>
    </source>
</evidence>
<organism evidence="2 3">
    <name type="scientific">Striga asiatica</name>
    <name type="common">Asiatic witchweed</name>
    <name type="synonym">Buchnera asiatica</name>
    <dbReference type="NCBI Taxonomy" id="4170"/>
    <lineage>
        <taxon>Eukaryota</taxon>
        <taxon>Viridiplantae</taxon>
        <taxon>Streptophyta</taxon>
        <taxon>Embryophyta</taxon>
        <taxon>Tracheophyta</taxon>
        <taxon>Spermatophyta</taxon>
        <taxon>Magnoliopsida</taxon>
        <taxon>eudicotyledons</taxon>
        <taxon>Gunneridae</taxon>
        <taxon>Pentapetalae</taxon>
        <taxon>asterids</taxon>
        <taxon>lamiids</taxon>
        <taxon>Lamiales</taxon>
        <taxon>Orobanchaceae</taxon>
        <taxon>Buchnereae</taxon>
        <taxon>Striga</taxon>
    </lineage>
</organism>
<gene>
    <name evidence="2" type="ORF">STAS_27146</name>
</gene>
<keyword evidence="3" id="KW-1185">Reference proteome</keyword>
<protein>
    <submittedName>
        <fullName evidence="2">Retrotransposon protein</fullName>
    </submittedName>
</protein>
<comment type="caution">
    <text evidence="2">The sequence shown here is derived from an EMBL/GenBank/DDBJ whole genome shotgun (WGS) entry which is preliminary data.</text>
</comment>
<evidence type="ECO:0000313" key="3">
    <source>
        <dbReference type="Proteomes" id="UP000325081"/>
    </source>
</evidence>
<dbReference type="EMBL" id="BKCP01008848">
    <property type="protein sequence ID" value="GER49879.1"/>
    <property type="molecule type" value="Genomic_DNA"/>
</dbReference>
<dbReference type="AlphaFoldDB" id="A0A5A7QXN4"/>